<evidence type="ECO:0000313" key="2">
    <source>
        <dbReference type="EMBL" id="QNO41654.1"/>
    </source>
</evidence>
<sequence>MKELSIQVMGDREHEISNLLQSLELSKIVSKTVACLANTAEMTSRELEAAAGIRQPEVSAAMRVLRAKEWVVEREEKKKLGKGRPVKVYRLNILLRDIVETLEKEKISSEKEMMSDLGRLRELA</sequence>
<dbReference type="EMBL" id="MT630608">
    <property type="protein sequence ID" value="QNO41227.1"/>
    <property type="molecule type" value="Genomic_DNA"/>
</dbReference>
<dbReference type="InterPro" id="IPR017185">
    <property type="entry name" value="UCP037373_trxn_reg"/>
</dbReference>
<dbReference type="SUPFAM" id="SSF46785">
    <property type="entry name" value="Winged helix' DNA-binding domain"/>
    <property type="match status" value="1"/>
</dbReference>
<proteinExistence type="predicted"/>
<evidence type="ECO:0000313" key="1">
    <source>
        <dbReference type="EMBL" id="QNO41227.1"/>
    </source>
</evidence>
<dbReference type="InterPro" id="IPR036388">
    <property type="entry name" value="WH-like_DNA-bd_sf"/>
</dbReference>
<organism evidence="1">
    <name type="scientific">Candidatus Methanogaster sp. ANME-2c ERB4</name>
    <dbReference type="NCBI Taxonomy" id="2759911"/>
    <lineage>
        <taxon>Archaea</taxon>
        <taxon>Methanobacteriati</taxon>
        <taxon>Methanobacteriota</taxon>
        <taxon>Stenosarchaea group</taxon>
        <taxon>Methanomicrobia</taxon>
        <taxon>Methanosarcinales</taxon>
        <taxon>ANME-2 cluster</taxon>
        <taxon>Candidatus Methanogasteraceae</taxon>
        <taxon>Candidatus Methanogaster</taxon>
    </lineage>
</organism>
<protein>
    <recommendedName>
        <fullName evidence="4">Transcriptional regulator</fullName>
    </recommendedName>
</protein>
<dbReference type="EMBL" id="MT630655">
    <property type="protein sequence ID" value="QNO41654.1"/>
    <property type="molecule type" value="Genomic_DNA"/>
</dbReference>
<dbReference type="Gene3D" id="1.10.10.10">
    <property type="entry name" value="Winged helix-like DNA-binding domain superfamily/Winged helix DNA-binding domain"/>
    <property type="match status" value="1"/>
</dbReference>
<gene>
    <name evidence="1" type="ORF">APGBGGHG_00009</name>
    <name evidence="2" type="ORF">DEHNNBFE_00009</name>
    <name evidence="3" type="ORF">MPEGOFLP_00002</name>
</gene>
<dbReference type="PIRSF" id="PIRSF037373">
    <property type="entry name" value="UCP037373_trxn_reg"/>
    <property type="match status" value="1"/>
</dbReference>
<evidence type="ECO:0000313" key="3">
    <source>
        <dbReference type="EMBL" id="QNO48312.1"/>
    </source>
</evidence>
<evidence type="ECO:0008006" key="4">
    <source>
        <dbReference type="Google" id="ProtNLM"/>
    </source>
</evidence>
<name>A0A7G9XZP3_9EURY</name>
<dbReference type="EMBL" id="MT631325">
    <property type="protein sequence ID" value="QNO48312.1"/>
    <property type="molecule type" value="Genomic_DNA"/>
</dbReference>
<reference evidence="1" key="1">
    <citation type="submission" date="2020-06" db="EMBL/GenBank/DDBJ databases">
        <title>Unique genomic features of the anaerobic methanotrophic archaea.</title>
        <authorList>
            <person name="Chadwick G.L."/>
            <person name="Skennerton C.T."/>
            <person name="Laso-Perez R."/>
            <person name="Leu A.O."/>
            <person name="Speth D.R."/>
            <person name="Yu H."/>
            <person name="Morgan-Lang C."/>
            <person name="Hatzenpichler R."/>
            <person name="Goudeau D."/>
            <person name="Malmstrom R."/>
            <person name="Brazelton W.J."/>
            <person name="Woyke T."/>
            <person name="Hallam S.J."/>
            <person name="Tyson G.W."/>
            <person name="Wegener G."/>
            <person name="Boetius A."/>
            <person name="Orphan V."/>
        </authorList>
    </citation>
    <scope>NUCLEOTIDE SEQUENCE</scope>
</reference>
<dbReference type="InterPro" id="IPR036390">
    <property type="entry name" value="WH_DNA-bd_sf"/>
</dbReference>
<accession>A0A7G9XZP3</accession>
<dbReference type="AlphaFoldDB" id="A0A7G9XZP3"/>